<reference evidence="1" key="1">
    <citation type="submission" date="2022-08" db="EMBL/GenBank/DDBJ databases">
        <title>Genome Sequence of Fusarium decemcellulare.</title>
        <authorList>
            <person name="Buettner E."/>
        </authorList>
    </citation>
    <scope>NUCLEOTIDE SEQUENCE</scope>
    <source>
        <strain evidence="1">Babe19</strain>
    </source>
</reference>
<proteinExistence type="predicted"/>
<evidence type="ECO:0000313" key="1">
    <source>
        <dbReference type="EMBL" id="KAJ3540666.1"/>
    </source>
</evidence>
<dbReference type="EMBL" id="JANRMS010000395">
    <property type="protein sequence ID" value="KAJ3540666.1"/>
    <property type="molecule type" value="Genomic_DNA"/>
</dbReference>
<gene>
    <name evidence="1" type="ORF">NM208_g4958</name>
</gene>
<name>A0ACC1SIQ5_9HYPO</name>
<evidence type="ECO:0000313" key="2">
    <source>
        <dbReference type="Proteomes" id="UP001148629"/>
    </source>
</evidence>
<comment type="caution">
    <text evidence="1">The sequence shown here is derived from an EMBL/GenBank/DDBJ whole genome shotgun (WGS) entry which is preliminary data.</text>
</comment>
<organism evidence="1 2">
    <name type="scientific">Fusarium decemcellulare</name>
    <dbReference type="NCBI Taxonomy" id="57161"/>
    <lineage>
        <taxon>Eukaryota</taxon>
        <taxon>Fungi</taxon>
        <taxon>Dikarya</taxon>
        <taxon>Ascomycota</taxon>
        <taxon>Pezizomycotina</taxon>
        <taxon>Sordariomycetes</taxon>
        <taxon>Hypocreomycetidae</taxon>
        <taxon>Hypocreales</taxon>
        <taxon>Nectriaceae</taxon>
        <taxon>Fusarium</taxon>
        <taxon>Fusarium decemcellulare species complex</taxon>
    </lineage>
</organism>
<dbReference type="Proteomes" id="UP001148629">
    <property type="component" value="Unassembled WGS sequence"/>
</dbReference>
<keyword evidence="2" id="KW-1185">Reference proteome</keyword>
<sequence length="327" mass="36885">MQFPSNKILRTPVTSLVFREFYLFLQFSWRDWSATIIPASLFAPGAMKGLAYDTAAYKYLIMVLWVTSYIYAFNLYTQVNSLDEDRTNKPDRPLPSGAVTEAGTWIRCAVLWSLFFAIGIKVPAIIPETISHAVMAYFLTATKLGNTWLGKNTVAMTVMTWSLLSAARKLISPVTPRSSDHVIGVALWAGLVSQTQDFRDQKGDLITRRQTLPLAFGDSLAGYMVAFFFMPLAYIIIYWHNIGIYAPWMLGALHASVSYRILVFREIKADHQTYMLVTYMFCLTVAISSVVELGFVLDDVPMEVTLLRLLGNLVRGDAIVLRHSSYR</sequence>
<protein>
    <submittedName>
        <fullName evidence="1">Uncharacterized protein</fullName>
    </submittedName>
</protein>
<accession>A0ACC1SIQ5</accession>